<gene>
    <name evidence="3" type="ORF">TWF694_010889</name>
</gene>
<accession>A0AAV9X8Q9</accession>
<feature type="compositionally biased region" description="Polar residues" evidence="1">
    <location>
        <begin position="190"/>
        <end position="216"/>
    </location>
</feature>
<evidence type="ECO:0000313" key="3">
    <source>
        <dbReference type="EMBL" id="KAK6537996.1"/>
    </source>
</evidence>
<keyword evidence="4" id="KW-1185">Reference proteome</keyword>
<feature type="region of interest" description="Disordered" evidence="1">
    <location>
        <begin position="34"/>
        <end position="80"/>
    </location>
</feature>
<feature type="region of interest" description="Disordered" evidence="1">
    <location>
        <begin position="172"/>
        <end position="216"/>
    </location>
</feature>
<feature type="chain" id="PRO_5043474504" evidence="2">
    <location>
        <begin position="33"/>
        <end position="216"/>
    </location>
</feature>
<dbReference type="EMBL" id="JAVHJO010000008">
    <property type="protein sequence ID" value="KAK6537996.1"/>
    <property type="molecule type" value="Genomic_DNA"/>
</dbReference>
<feature type="signal peptide" evidence="2">
    <location>
        <begin position="1"/>
        <end position="32"/>
    </location>
</feature>
<dbReference type="AlphaFoldDB" id="A0AAV9X8Q9"/>
<dbReference type="Proteomes" id="UP001365542">
    <property type="component" value="Unassembled WGS sequence"/>
</dbReference>
<evidence type="ECO:0000256" key="1">
    <source>
        <dbReference type="SAM" id="MobiDB-lite"/>
    </source>
</evidence>
<proteinExistence type="predicted"/>
<keyword evidence="2" id="KW-0732">Signal</keyword>
<organism evidence="3 4">
    <name type="scientific">Orbilia ellipsospora</name>
    <dbReference type="NCBI Taxonomy" id="2528407"/>
    <lineage>
        <taxon>Eukaryota</taxon>
        <taxon>Fungi</taxon>
        <taxon>Dikarya</taxon>
        <taxon>Ascomycota</taxon>
        <taxon>Pezizomycotina</taxon>
        <taxon>Orbiliomycetes</taxon>
        <taxon>Orbiliales</taxon>
        <taxon>Orbiliaceae</taxon>
        <taxon>Orbilia</taxon>
    </lineage>
</organism>
<reference evidence="3 4" key="1">
    <citation type="submission" date="2019-10" db="EMBL/GenBank/DDBJ databases">
        <authorList>
            <person name="Palmer J.M."/>
        </authorList>
    </citation>
    <scope>NUCLEOTIDE SEQUENCE [LARGE SCALE GENOMIC DNA]</scope>
    <source>
        <strain evidence="3 4">TWF694</strain>
    </source>
</reference>
<feature type="compositionally biased region" description="Low complexity" evidence="1">
    <location>
        <begin position="41"/>
        <end position="76"/>
    </location>
</feature>
<name>A0AAV9X8Q9_9PEZI</name>
<comment type="caution">
    <text evidence="3">The sequence shown here is derived from an EMBL/GenBank/DDBJ whole genome shotgun (WGS) entry which is preliminary data.</text>
</comment>
<sequence>MFNTQNGKQVRKVELMVLLTFTLLERLPTARGSQHYARAVQRQQPQPQQPQRQQAQQQRQPQRQQAQQQQRPQRQPISNWQGFKNSASKIWPTLKQIPPALAKVPGQVVDALRGGYKKFEQHLNSSNLLSSQKVRLKEKSLKVQLGVYPPAGAMGGKTPGKVIKGMKEAAKSGYDPTKNVASGGHKVIKQYQSNPPSWPGNSGTDSSNKQTSKGRQ</sequence>
<protein>
    <submittedName>
        <fullName evidence="3">Uncharacterized protein</fullName>
    </submittedName>
</protein>
<evidence type="ECO:0000313" key="4">
    <source>
        <dbReference type="Proteomes" id="UP001365542"/>
    </source>
</evidence>
<evidence type="ECO:0000256" key="2">
    <source>
        <dbReference type="SAM" id="SignalP"/>
    </source>
</evidence>